<reference evidence="1" key="1">
    <citation type="submission" date="2020-05" db="EMBL/GenBank/DDBJ databases">
        <authorList>
            <person name="Chiriac C."/>
            <person name="Salcher M."/>
            <person name="Ghai R."/>
            <person name="Kavagutti S V."/>
        </authorList>
    </citation>
    <scope>NUCLEOTIDE SEQUENCE</scope>
</reference>
<dbReference type="AlphaFoldDB" id="A0A6J6NKB5"/>
<sequence length="78" mass="7843">MLQLEFTVEPFVEGLPGPHVTAAVSAAEAVGATVEFGPFGSSCTASTEAMPLVIAELVRAAFANGASHVTMHVAQGSA</sequence>
<organism evidence="1">
    <name type="scientific">freshwater metagenome</name>
    <dbReference type="NCBI Taxonomy" id="449393"/>
    <lineage>
        <taxon>unclassified sequences</taxon>
        <taxon>metagenomes</taxon>
        <taxon>ecological metagenomes</taxon>
    </lineage>
</organism>
<evidence type="ECO:0000313" key="1">
    <source>
        <dbReference type="EMBL" id="CAB4686616.1"/>
    </source>
</evidence>
<protein>
    <submittedName>
        <fullName evidence="1">Unannotated protein</fullName>
    </submittedName>
</protein>
<dbReference type="EMBL" id="CAEZXM010000073">
    <property type="protein sequence ID" value="CAB4686616.1"/>
    <property type="molecule type" value="Genomic_DNA"/>
</dbReference>
<proteinExistence type="predicted"/>
<gene>
    <name evidence="1" type="ORF">UFOPK2366_00516</name>
</gene>
<accession>A0A6J6NKB5</accession>
<name>A0A6J6NKB5_9ZZZZ</name>